<dbReference type="RefSeq" id="WP_371435511.1">
    <property type="nucleotide sequence ID" value="NZ_JBHSRS010000002.1"/>
</dbReference>
<evidence type="ECO:0000259" key="2">
    <source>
        <dbReference type="Pfam" id="PF13304"/>
    </source>
</evidence>
<gene>
    <name evidence="3" type="ORF">ACFQND_01425</name>
</gene>
<dbReference type="Proteomes" id="UP001596270">
    <property type="component" value="Unassembled WGS sequence"/>
</dbReference>
<feature type="region of interest" description="Disordered" evidence="1">
    <location>
        <begin position="153"/>
        <end position="175"/>
    </location>
</feature>
<evidence type="ECO:0000313" key="3">
    <source>
        <dbReference type="EMBL" id="MFC6279899.1"/>
    </source>
</evidence>
<dbReference type="EMBL" id="JBHSRS010000002">
    <property type="protein sequence ID" value="MFC6279899.1"/>
    <property type="molecule type" value="Genomic_DNA"/>
</dbReference>
<reference evidence="4" key="1">
    <citation type="journal article" date="2019" name="Int. J. Syst. Evol. Microbiol.">
        <title>The Global Catalogue of Microorganisms (GCM) 10K type strain sequencing project: providing services to taxonomists for standard genome sequencing and annotation.</title>
        <authorList>
            <consortium name="The Broad Institute Genomics Platform"/>
            <consortium name="The Broad Institute Genome Sequencing Center for Infectious Disease"/>
            <person name="Wu L."/>
            <person name="Ma J."/>
        </authorList>
    </citation>
    <scope>NUCLEOTIDE SEQUENCE [LARGE SCALE GENOMIC DNA]</scope>
    <source>
        <strain evidence="4">CCUG 39402</strain>
    </source>
</reference>
<comment type="caution">
    <text evidence="3">The sequence shown here is derived from an EMBL/GenBank/DDBJ whole genome shotgun (WGS) entry which is preliminary data.</text>
</comment>
<sequence length="392" mass="43454">MYKSFSILRFRGLSKCEINGMQRVTLLTGKNNAGKTTALEAMFVHTGHNNPSLLLVLNALRGVSKVKVDMYNGTDTPWLSAFNSYDDSQPIRLAGEVRVDDKQYVLRSMQLSTVKSVAEMDGLGWHMRSVPYSAEGLTSKILKLETSDAKRSASTAEPIKWSGPSSKASPPKAKIKKPKSNIHYLYYENNQQIIYPQLPMVDSLSRFMSPYHRENAEEYATQFARLQYGGHVPFLVEALKEIEPRLRSLELVFNGEPMLHGDIGLPGRTLLPLAMMGDGVSRITGLVMAIASAKGGGVVLVDDVDTGLHHSVMKSFWATVMKACKMFDVQVVATTHSDDCVRGALRSVQQTSDEKDLSLIRMERNLKDNEVNSFTYDATDIDLALASGLEVR</sequence>
<dbReference type="InterPro" id="IPR003959">
    <property type="entry name" value="ATPase_AAA_core"/>
</dbReference>
<dbReference type="PANTHER" id="PTHR43581">
    <property type="entry name" value="ATP/GTP PHOSPHATASE"/>
    <property type="match status" value="1"/>
</dbReference>
<dbReference type="Pfam" id="PF13304">
    <property type="entry name" value="AAA_21"/>
    <property type="match status" value="1"/>
</dbReference>
<accession>A0ABW1TSL1</accession>
<organism evidence="3 4">
    <name type="scientific">Polaromonas aquatica</name>
    <dbReference type="NCBI Taxonomy" id="332657"/>
    <lineage>
        <taxon>Bacteria</taxon>
        <taxon>Pseudomonadati</taxon>
        <taxon>Pseudomonadota</taxon>
        <taxon>Betaproteobacteria</taxon>
        <taxon>Burkholderiales</taxon>
        <taxon>Comamonadaceae</taxon>
        <taxon>Polaromonas</taxon>
    </lineage>
</organism>
<dbReference type="SUPFAM" id="SSF52540">
    <property type="entry name" value="P-loop containing nucleoside triphosphate hydrolases"/>
    <property type="match status" value="1"/>
</dbReference>
<dbReference type="Gene3D" id="3.40.50.300">
    <property type="entry name" value="P-loop containing nucleotide triphosphate hydrolases"/>
    <property type="match status" value="2"/>
</dbReference>
<name>A0ABW1TSL1_9BURK</name>
<keyword evidence="4" id="KW-1185">Reference proteome</keyword>
<protein>
    <submittedName>
        <fullName evidence="3">ATP/GTP-binding protein</fullName>
    </submittedName>
</protein>
<feature type="domain" description="ATPase AAA-type core" evidence="2">
    <location>
        <begin position="181"/>
        <end position="338"/>
    </location>
</feature>
<evidence type="ECO:0000256" key="1">
    <source>
        <dbReference type="SAM" id="MobiDB-lite"/>
    </source>
</evidence>
<dbReference type="InterPro" id="IPR051396">
    <property type="entry name" value="Bact_Antivir_Def_Nuclease"/>
</dbReference>
<dbReference type="InterPro" id="IPR027417">
    <property type="entry name" value="P-loop_NTPase"/>
</dbReference>
<dbReference type="PANTHER" id="PTHR43581:SF4">
    <property type="entry name" value="ATP_GTP PHOSPHATASE"/>
    <property type="match status" value="1"/>
</dbReference>
<proteinExistence type="predicted"/>
<evidence type="ECO:0000313" key="4">
    <source>
        <dbReference type="Proteomes" id="UP001596270"/>
    </source>
</evidence>